<dbReference type="PANTHER" id="PTHR11710">
    <property type="entry name" value="40S RIBOSOMAL PROTEIN S19"/>
    <property type="match status" value="1"/>
</dbReference>
<evidence type="ECO:0000256" key="1">
    <source>
        <dbReference type="ARBA" id="ARBA00010014"/>
    </source>
</evidence>
<dbReference type="GO" id="GO:0003735">
    <property type="term" value="F:structural constituent of ribosome"/>
    <property type="evidence" value="ECO:0007669"/>
    <property type="project" value="InterPro"/>
</dbReference>
<keyword evidence="5" id="KW-1185">Reference proteome</keyword>
<dbReference type="OrthoDB" id="428974at2759"/>
<dbReference type="PROSITE" id="PS00628">
    <property type="entry name" value="RIBOSOMAL_S19E"/>
    <property type="match status" value="1"/>
</dbReference>
<dbReference type="InterPro" id="IPR001266">
    <property type="entry name" value="Ribosomal_eS19"/>
</dbReference>
<dbReference type="InterPro" id="IPR036390">
    <property type="entry name" value="WH_DNA-bd_sf"/>
</dbReference>
<proteinExistence type="inferred from homology"/>
<dbReference type="SMART" id="SM01413">
    <property type="entry name" value="Ribosomal_S19e"/>
    <property type="match status" value="1"/>
</dbReference>
<dbReference type="EnsemblMetazoa" id="XM_038209790.1">
    <property type="protein sequence ID" value="XP_038065718.1"/>
    <property type="gene ID" value="LOC119735852"/>
</dbReference>
<dbReference type="CTD" id="6223"/>
<dbReference type="RefSeq" id="XP_038065718.1">
    <property type="nucleotide sequence ID" value="XM_038209790.1"/>
</dbReference>
<comment type="similarity">
    <text evidence="1">Belongs to the eukaryotic ribosomal protein eS19 family.</text>
</comment>
<dbReference type="Gene3D" id="1.10.10.10">
    <property type="entry name" value="Winged helix-like DNA-binding domain superfamily/Winged helix DNA-binding domain"/>
    <property type="match status" value="1"/>
</dbReference>
<dbReference type="GO" id="GO:0006412">
    <property type="term" value="P:translation"/>
    <property type="evidence" value="ECO:0007669"/>
    <property type="project" value="InterPro"/>
</dbReference>
<dbReference type="InterPro" id="IPR018277">
    <property type="entry name" value="Ribosomal_eS19_CS"/>
</dbReference>
<dbReference type="PANTHER" id="PTHR11710:SF0">
    <property type="entry name" value="40S RIBOSOMAL PROTEIN S19"/>
    <property type="match status" value="1"/>
</dbReference>
<evidence type="ECO:0008006" key="6">
    <source>
        <dbReference type="Google" id="ProtNLM"/>
    </source>
</evidence>
<evidence type="ECO:0000256" key="2">
    <source>
        <dbReference type="ARBA" id="ARBA00022980"/>
    </source>
</evidence>
<dbReference type="SUPFAM" id="SSF46785">
    <property type="entry name" value="Winged helix' DNA-binding domain"/>
    <property type="match status" value="1"/>
</dbReference>
<dbReference type="GeneID" id="119735852"/>
<reference evidence="4" key="1">
    <citation type="submission" date="2022-11" db="UniProtKB">
        <authorList>
            <consortium name="EnsemblMetazoa"/>
        </authorList>
    </citation>
    <scope>IDENTIFICATION</scope>
</reference>
<dbReference type="FunFam" id="1.10.10.10:FF:000118">
    <property type="entry name" value="40S ribosomal protein S19"/>
    <property type="match status" value="1"/>
</dbReference>
<dbReference type="AlphaFoldDB" id="A0A914AQ06"/>
<name>A0A914AQ06_PATMI</name>
<evidence type="ECO:0000313" key="4">
    <source>
        <dbReference type="EnsemblMetazoa" id="XP_038065718.1"/>
    </source>
</evidence>
<dbReference type="GO" id="GO:0003723">
    <property type="term" value="F:RNA binding"/>
    <property type="evidence" value="ECO:0007669"/>
    <property type="project" value="TreeGrafter"/>
</dbReference>
<dbReference type="Proteomes" id="UP000887568">
    <property type="component" value="Unplaced"/>
</dbReference>
<evidence type="ECO:0000256" key="3">
    <source>
        <dbReference type="ARBA" id="ARBA00023274"/>
    </source>
</evidence>
<dbReference type="Pfam" id="PF01090">
    <property type="entry name" value="Ribosomal_S19e"/>
    <property type="match status" value="1"/>
</dbReference>
<dbReference type="InterPro" id="IPR036388">
    <property type="entry name" value="WH-like_DNA-bd_sf"/>
</dbReference>
<organism evidence="4 5">
    <name type="scientific">Patiria miniata</name>
    <name type="common">Bat star</name>
    <name type="synonym">Asterina miniata</name>
    <dbReference type="NCBI Taxonomy" id="46514"/>
    <lineage>
        <taxon>Eukaryota</taxon>
        <taxon>Metazoa</taxon>
        <taxon>Echinodermata</taxon>
        <taxon>Eleutherozoa</taxon>
        <taxon>Asterozoa</taxon>
        <taxon>Asteroidea</taxon>
        <taxon>Valvatacea</taxon>
        <taxon>Valvatida</taxon>
        <taxon>Asterinidae</taxon>
        <taxon>Patiria</taxon>
    </lineage>
</organism>
<accession>A0A914AQ06</accession>
<dbReference type="GO" id="GO:0000028">
    <property type="term" value="P:ribosomal small subunit assembly"/>
    <property type="evidence" value="ECO:0007669"/>
    <property type="project" value="TreeGrafter"/>
</dbReference>
<dbReference type="OMA" id="WAPFVKT"/>
<evidence type="ECO:0000313" key="5">
    <source>
        <dbReference type="Proteomes" id="UP000887568"/>
    </source>
</evidence>
<keyword evidence="2" id="KW-0689">Ribosomal protein</keyword>
<keyword evidence="3" id="KW-0687">Ribonucleoprotein</keyword>
<sequence>MRPLFPTKPFKMPGGGCTVKDVDQGEFVKALAAFFKSSGKMKVPDWVDLVKLGKHKELAPSDQDWFYIRAASTARHLYFRGGVGVSAMRKIYGGRKRRGTRPSHFCKGSGSIARKVLQSLEGVSIVKREGNSGRRLTSQGIRDMDRIAAQVHAKAKGPPVE</sequence>
<dbReference type="GO" id="GO:0022627">
    <property type="term" value="C:cytosolic small ribosomal subunit"/>
    <property type="evidence" value="ECO:0007669"/>
    <property type="project" value="TreeGrafter"/>
</dbReference>
<protein>
    <recommendedName>
        <fullName evidence="6">40S ribosomal protein S19</fullName>
    </recommendedName>
</protein>